<dbReference type="Gene3D" id="3.30.70.270">
    <property type="match status" value="1"/>
</dbReference>
<dbReference type="PANTHER" id="PTHR45138:SF9">
    <property type="entry name" value="DIGUANYLATE CYCLASE DGCM-RELATED"/>
    <property type="match status" value="1"/>
</dbReference>
<keyword evidence="3" id="KW-0812">Transmembrane</keyword>
<sequence length="265" mass="27719">MLNVPTIPTPDETLPPRRRLATGVALGALLVVLMAAAGWGLARLFAGLGPLAAPAAAALAAAGVGVPLVLWLLHLLRALDGTRAALARLDTVDPATGITNRPNFLASAEREWSRARRYGTGAALLVVEVDQAARLAEGRGVVATETVLRALARDTEQTLRGGDLIARFGDTQFAVWLVHADPTGALDVAERIRERSEQMEIPCGAHPLRVTVSVGVAALRPAHQNLSALIDDVDAALAAAQQAGGNCVRAAPVDLRRRRADAPPP</sequence>
<dbReference type="Proteomes" id="UP000295106">
    <property type="component" value="Unassembled WGS sequence"/>
</dbReference>
<gene>
    <name evidence="5" type="ORF">EV684_107219</name>
</gene>
<evidence type="ECO:0000259" key="4">
    <source>
        <dbReference type="PROSITE" id="PS50887"/>
    </source>
</evidence>
<dbReference type="EMBL" id="SLXD01000007">
    <property type="protein sequence ID" value="TCP02213.1"/>
    <property type="molecule type" value="Genomic_DNA"/>
</dbReference>
<dbReference type="InterPro" id="IPR000160">
    <property type="entry name" value="GGDEF_dom"/>
</dbReference>
<dbReference type="GeneID" id="99686172"/>
<protein>
    <recommendedName>
        <fullName evidence="1">diguanylate cyclase</fullName>
        <ecNumber evidence="1">2.7.7.65</ecNumber>
    </recommendedName>
</protein>
<dbReference type="RefSeq" id="WP_242478453.1">
    <property type="nucleotide sequence ID" value="NZ_CP181386.1"/>
</dbReference>
<dbReference type="AlphaFoldDB" id="A0A4R2MS18"/>
<evidence type="ECO:0000313" key="5">
    <source>
        <dbReference type="EMBL" id="TCP02213.1"/>
    </source>
</evidence>
<evidence type="ECO:0000256" key="1">
    <source>
        <dbReference type="ARBA" id="ARBA00012528"/>
    </source>
</evidence>
<comment type="catalytic activity">
    <reaction evidence="2">
        <text>2 GTP = 3',3'-c-di-GMP + 2 diphosphate</text>
        <dbReference type="Rhea" id="RHEA:24898"/>
        <dbReference type="ChEBI" id="CHEBI:33019"/>
        <dbReference type="ChEBI" id="CHEBI:37565"/>
        <dbReference type="ChEBI" id="CHEBI:58805"/>
        <dbReference type="EC" id="2.7.7.65"/>
    </reaction>
</comment>
<dbReference type="EC" id="2.7.7.65" evidence="1"/>
<dbReference type="PANTHER" id="PTHR45138">
    <property type="entry name" value="REGULATORY COMPONENTS OF SENSORY TRANSDUCTION SYSTEM"/>
    <property type="match status" value="1"/>
</dbReference>
<dbReference type="CDD" id="cd01949">
    <property type="entry name" value="GGDEF"/>
    <property type="match status" value="1"/>
</dbReference>
<dbReference type="Pfam" id="PF00990">
    <property type="entry name" value="GGDEF"/>
    <property type="match status" value="1"/>
</dbReference>
<keyword evidence="3" id="KW-0472">Membrane</keyword>
<dbReference type="InterPro" id="IPR050469">
    <property type="entry name" value="Diguanylate_Cyclase"/>
</dbReference>
<evidence type="ECO:0000313" key="6">
    <source>
        <dbReference type="Proteomes" id="UP000295106"/>
    </source>
</evidence>
<dbReference type="SMART" id="SM00267">
    <property type="entry name" value="GGDEF"/>
    <property type="match status" value="1"/>
</dbReference>
<dbReference type="SUPFAM" id="SSF55073">
    <property type="entry name" value="Nucleotide cyclase"/>
    <property type="match status" value="1"/>
</dbReference>
<evidence type="ECO:0000256" key="3">
    <source>
        <dbReference type="SAM" id="Phobius"/>
    </source>
</evidence>
<feature type="transmembrane region" description="Helical" evidence="3">
    <location>
        <begin position="51"/>
        <end position="73"/>
    </location>
</feature>
<organism evidence="5 6">
    <name type="scientific">Rubrivivax gelatinosus</name>
    <name type="common">Rhodocyclus gelatinosus</name>
    <name type="synonym">Rhodopseudomonas gelatinosa</name>
    <dbReference type="NCBI Taxonomy" id="28068"/>
    <lineage>
        <taxon>Bacteria</taxon>
        <taxon>Pseudomonadati</taxon>
        <taxon>Pseudomonadota</taxon>
        <taxon>Betaproteobacteria</taxon>
        <taxon>Burkholderiales</taxon>
        <taxon>Sphaerotilaceae</taxon>
        <taxon>Rubrivivax</taxon>
    </lineage>
</organism>
<dbReference type="PROSITE" id="PS50887">
    <property type="entry name" value="GGDEF"/>
    <property type="match status" value="1"/>
</dbReference>
<feature type="transmembrane region" description="Helical" evidence="3">
    <location>
        <begin position="20"/>
        <end position="39"/>
    </location>
</feature>
<accession>A0A4R2MS18</accession>
<dbReference type="GO" id="GO:0005886">
    <property type="term" value="C:plasma membrane"/>
    <property type="evidence" value="ECO:0007669"/>
    <property type="project" value="TreeGrafter"/>
</dbReference>
<comment type="caution">
    <text evidence="5">The sequence shown here is derived from an EMBL/GenBank/DDBJ whole genome shotgun (WGS) entry which is preliminary data.</text>
</comment>
<name>A0A4R2MS18_RUBGE</name>
<keyword evidence="3" id="KW-1133">Transmembrane helix</keyword>
<proteinExistence type="predicted"/>
<dbReference type="GO" id="GO:0043709">
    <property type="term" value="P:cell adhesion involved in single-species biofilm formation"/>
    <property type="evidence" value="ECO:0007669"/>
    <property type="project" value="TreeGrafter"/>
</dbReference>
<evidence type="ECO:0000256" key="2">
    <source>
        <dbReference type="ARBA" id="ARBA00034247"/>
    </source>
</evidence>
<dbReference type="GO" id="GO:1902201">
    <property type="term" value="P:negative regulation of bacterial-type flagellum-dependent cell motility"/>
    <property type="evidence" value="ECO:0007669"/>
    <property type="project" value="TreeGrafter"/>
</dbReference>
<dbReference type="InterPro" id="IPR029787">
    <property type="entry name" value="Nucleotide_cyclase"/>
</dbReference>
<dbReference type="NCBIfam" id="TIGR00254">
    <property type="entry name" value="GGDEF"/>
    <property type="match status" value="1"/>
</dbReference>
<dbReference type="InterPro" id="IPR043128">
    <property type="entry name" value="Rev_trsase/Diguanyl_cyclase"/>
</dbReference>
<feature type="domain" description="GGDEF" evidence="4">
    <location>
        <begin position="120"/>
        <end position="253"/>
    </location>
</feature>
<reference evidence="5 6" key="1">
    <citation type="submission" date="2019-03" db="EMBL/GenBank/DDBJ databases">
        <title>Genomic Encyclopedia of Type Strains, Phase IV (KMG-IV): sequencing the most valuable type-strain genomes for metagenomic binning, comparative biology and taxonomic classification.</title>
        <authorList>
            <person name="Goeker M."/>
        </authorList>
    </citation>
    <scope>NUCLEOTIDE SEQUENCE [LARGE SCALE GENOMIC DNA]</scope>
    <source>
        <strain evidence="5 6">DSM 1709</strain>
    </source>
</reference>
<dbReference type="GO" id="GO:0052621">
    <property type="term" value="F:diguanylate cyclase activity"/>
    <property type="evidence" value="ECO:0007669"/>
    <property type="project" value="UniProtKB-EC"/>
</dbReference>